<keyword evidence="5" id="KW-1185">Reference proteome</keyword>
<organism evidence="4 5">
    <name type="scientific">Aspergillus novoparasiticus</name>
    <dbReference type="NCBI Taxonomy" id="986946"/>
    <lineage>
        <taxon>Eukaryota</taxon>
        <taxon>Fungi</taxon>
        <taxon>Dikarya</taxon>
        <taxon>Ascomycota</taxon>
        <taxon>Pezizomycotina</taxon>
        <taxon>Eurotiomycetes</taxon>
        <taxon>Eurotiomycetidae</taxon>
        <taxon>Eurotiales</taxon>
        <taxon>Aspergillaceae</taxon>
        <taxon>Aspergillus</taxon>
        <taxon>Aspergillus subgen. Circumdati</taxon>
    </lineage>
</organism>
<accession>A0A5N6E718</accession>
<feature type="repeat" description="ANK" evidence="3">
    <location>
        <begin position="127"/>
        <end position="159"/>
    </location>
</feature>
<protein>
    <submittedName>
        <fullName evidence="4">Ankyrin repeat-containing domain protein</fullName>
    </submittedName>
</protein>
<dbReference type="PROSITE" id="PS50088">
    <property type="entry name" value="ANK_REPEAT"/>
    <property type="match status" value="2"/>
</dbReference>
<dbReference type="PANTHER" id="PTHR24198">
    <property type="entry name" value="ANKYRIN REPEAT AND PROTEIN KINASE DOMAIN-CONTAINING PROTEIN"/>
    <property type="match status" value="1"/>
</dbReference>
<dbReference type="EMBL" id="ML734121">
    <property type="protein sequence ID" value="KAB8212644.1"/>
    <property type="molecule type" value="Genomic_DNA"/>
</dbReference>
<dbReference type="Pfam" id="PF00023">
    <property type="entry name" value="Ank"/>
    <property type="match status" value="1"/>
</dbReference>
<evidence type="ECO:0000313" key="5">
    <source>
        <dbReference type="Proteomes" id="UP000326799"/>
    </source>
</evidence>
<evidence type="ECO:0000256" key="3">
    <source>
        <dbReference type="PROSITE-ProRule" id="PRU00023"/>
    </source>
</evidence>
<dbReference type="Proteomes" id="UP000326799">
    <property type="component" value="Unassembled WGS sequence"/>
</dbReference>
<keyword evidence="1" id="KW-0677">Repeat</keyword>
<dbReference type="Gene3D" id="1.25.40.20">
    <property type="entry name" value="Ankyrin repeat-containing domain"/>
    <property type="match status" value="1"/>
</dbReference>
<dbReference type="Pfam" id="PF12796">
    <property type="entry name" value="Ank_2"/>
    <property type="match status" value="1"/>
</dbReference>
<dbReference type="InterPro" id="IPR036770">
    <property type="entry name" value="Ankyrin_rpt-contain_sf"/>
</dbReference>
<evidence type="ECO:0000256" key="1">
    <source>
        <dbReference type="ARBA" id="ARBA00022737"/>
    </source>
</evidence>
<dbReference type="SUPFAM" id="SSF48403">
    <property type="entry name" value="Ankyrin repeat"/>
    <property type="match status" value="1"/>
</dbReference>
<dbReference type="AlphaFoldDB" id="A0A5N6E718"/>
<keyword evidence="2 3" id="KW-0040">ANK repeat</keyword>
<evidence type="ECO:0000313" key="4">
    <source>
        <dbReference type="EMBL" id="KAB8212644.1"/>
    </source>
</evidence>
<name>A0A5N6E718_9EURO</name>
<dbReference type="PROSITE" id="PS50297">
    <property type="entry name" value="ANK_REP_REGION"/>
    <property type="match status" value="2"/>
</dbReference>
<evidence type="ECO:0000256" key="2">
    <source>
        <dbReference type="ARBA" id="ARBA00023043"/>
    </source>
</evidence>
<dbReference type="InterPro" id="IPR002110">
    <property type="entry name" value="Ankyrin_rpt"/>
</dbReference>
<sequence length="194" mass="22282">MTHVINAAERALEKDILCKLLDKYDLLSENEQGQTILHLAVRGGLENLIDLILERHAKLELWQAACRGGYKNKKLIETWLKDRANSKLCDEDDTVKELLFAAIQGQDFQIVKLLIEKRTWIDIQDEEYRTPLFWAIKTGNRKMVDLLLHHGSSTELLEHKDKYGVNPLLLAADNCDCGMVKLLLEKKSKRECLG</sequence>
<dbReference type="SMART" id="SM00248">
    <property type="entry name" value="ANK"/>
    <property type="match status" value="4"/>
</dbReference>
<proteinExistence type="predicted"/>
<reference evidence="4 5" key="1">
    <citation type="submission" date="2019-04" db="EMBL/GenBank/DDBJ databases">
        <title>Fungal friends and foes A comparative genomics study of 23 Aspergillus species from section Flavi.</title>
        <authorList>
            <consortium name="DOE Joint Genome Institute"/>
            <person name="Kjaerbolling I."/>
            <person name="Vesth T.C."/>
            <person name="Frisvad J.C."/>
            <person name="Nybo J.L."/>
            <person name="Theobald S."/>
            <person name="Kildgaard S."/>
            <person name="Petersen T.I."/>
            <person name="Kuo A."/>
            <person name="Sato A."/>
            <person name="Lyhne E.K."/>
            <person name="Kogle M.E."/>
            <person name="Wiebenga A."/>
            <person name="Kun R.S."/>
            <person name="Lubbers R.J."/>
            <person name="Makela M.R."/>
            <person name="Barry K."/>
            <person name="Chovatia M."/>
            <person name="Clum A."/>
            <person name="Daum C."/>
            <person name="Haridas S."/>
            <person name="He G."/>
            <person name="LaButti K."/>
            <person name="Lipzen A."/>
            <person name="Mondo S."/>
            <person name="Pangilinan J."/>
            <person name="Riley R."/>
            <person name="Salamov A."/>
            <person name="Simmons B.A."/>
            <person name="Magnuson J.K."/>
            <person name="Henrissat B."/>
            <person name="Mortensen U.H."/>
            <person name="Larsen T.O."/>
            <person name="De vries R.P."/>
            <person name="Grigoriev I.V."/>
            <person name="Machida M."/>
            <person name="Baker S.E."/>
            <person name="Andersen M.R."/>
        </authorList>
    </citation>
    <scope>NUCLEOTIDE SEQUENCE [LARGE SCALE GENOMIC DNA]</scope>
    <source>
        <strain evidence="4 5">CBS 126849</strain>
    </source>
</reference>
<feature type="repeat" description="ANK" evidence="3">
    <location>
        <begin position="32"/>
        <end position="64"/>
    </location>
</feature>
<gene>
    <name evidence="4" type="ORF">BDV33DRAFT_211110</name>
</gene>
<dbReference type="PANTHER" id="PTHR24198:SF165">
    <property type="entry name" value="ANKYRIN REPEAT-CONTAINING PROTEIN-RELATED"/>
    <property type="match status" value="1"/>
</dbReference>